<keyword evidence="7" id="KW-1185">Reference proteome</keyword>
<comment type="caution">
    <text evidence="6">The sequence shown here is derived from an EMBL/GenBank/DDBJ whole genome shotgun (WGS) entry which is preliminary data.</text>
</comment>
<evidence type="ECO:0000259" key="5">
    <source>
        <dbReference type="PROSITE" id="PS51296"/>
    </source>
</evidence>
<keyword evidence="4" id="KW-0411">Iron-sulfur</keyword>
<evidence type="ECO:0000256" key="2">
    <source>
        <dbReference type="ARBA" id="ARBA00022723"/>
    </source>
</evidence>
<dbReference type="InterPro" id="IPR036922">
    <property type="entry name" value="Rieske_2Fe-2S_sf"/>
</dbReference>
<reference evidence="7" key="1">
    <citation type="journal article" date="2019" name="Int. J. Syst. Evol. Microbiol.">
        <title>The Global Catalogue of Microorganisms (GCM) 10K type strain sequencing project: providing services to taxonomists for standard genome sequencing and annotation.</title>
        <authorList>
            <consortium name="The Broad Institute Genomics Platform"/>
            <consortium name="The Broad Institute Genome Sequencing Center for Infectious Disease"/>
            <person name="Wu L."/>
            <person name="Ma J."/>
        </authorList>
    </citation>
    <scope>NUCLEOTIDE SEQUENCE [LARGE SCALE GENOMIC DNA]</scope>
    <source>
        <strain evidence="7">JCM 12125</strain>
    </source>
</reference>
<feature type="domain" description="Rieske" evidence="5">
    <location>
        <begin position="147"/>
        <end position="183"/>
    </location>
</feature>
<evidence type="ECO:0000256" key="4">
    <source>
        <dbReference type="ARBA" id="ARBA00023014"/>
    </source>
</evidence>
<dbReference type="SUPFAM" id="SSF50022">
    <property type="entry name" value="ISP domain"/>
    <property type="match status" value="1"/>
</dbReference>
<evidence type="ECO:0000313" key="7">
    <source>
        <dbReference type="Proteomes" id="UP001596152"/>
    </source>
</evidence>
<organism evidence="6 7">
    <name type="scientific">Brevundimonas staleyi</name>
    <dbReference type="NCBI Taxonomy" id="74326"/>
    <lineage>
        <taxon>Bacteria</taxon>
        <taxon>Pseudomonadati</taxon>
        <taxon>Pseudomonadota</taxon>
        <taxon>Alphaproteobacteria</taxon>
        <taxon>Caulobacterales</taxon>
        <taxon>Caulobacteraceae</taxon>
        <taxon>Brevundimonas</taxon>
    </lineage>
</organism>
<keyword evidence="3" id="KW-0408">Iron</keyword>
<keyword evidence="1" id="KW-0001">2Fe-2S</keyword>
<name>A0ABW0FXD8_9CAUL</name>
<dbReference type="EMBL" id="JBHSLF010000056">
    <property type="protein sequence ID" value="MFC5346280.1"/>
    <property type="molecule type" value="Genomic_DNA"/>
</dbReference>
<dbReference type="RefSeq" id="WP_374036794.1">
    <property type="nucleotide sequence ID" value="NZ_CP169082.1"/>
</dbReference>
<gene>
    <name evidence="6" type="ORF">ACFPIE_20380</name>
</gene>
<keyword evidence="2" id="KW-0479">Metal-binding</keyword>
<sequence>MSKLQRVTQLKMPVVQGEYYLVPTVRYEYCGKVRDWPVFLPRHADAEFFNFFDQHYHVDPRFLTKRDFDGVSSPRRDGFAQCQASPLVRNTWASGESQIVPHPPVIWKRRRCARSVIPYRYGSTKEVQALCAAHAGQQCVDSAGGWICPHQHFAMGSVSVDDDGIQTCPLHGLKIDAATGVVL</sequence>
<accession>A0ABW0FXD8</accession>
<evidence type="ECO:0000313" key="6">
    <source>
        <dbReference type="EMBL" id="MFC5346280.1"/>
    </source>
</evidence>
<evidence type="ECO:0000256" key="3">
    <source>
        <dbReference type="ARBA" id="ARBA00023004"/>
    </source>
</evidence>
<dbReference type="PROSITE" id="PS51296">
    <property type="entry name" value="RIESKE"/>
    <property type="match status" value="1"/>
</dbReference>
<protein>
    <recommendedName>
        <fullName evidence="5">Rieske domain-containing protein</fullName>
    </recommendedName>
</protein>
<evidence type="ECO:0000256" key="1">
    <source>
        <dbReference type="ARBA" id="ARBA00022714"/>
    </source>
</evidence>
<dbReference type="InterPro" id="IPR017941">
    <property type="entry name" value="Rieske_2Fe-2S"/>
</dbReference>
<dbReference type="Proteomes" id="UP001596152">
    <property type="component" value="Unassembled WGS sequence"/>
</dbReference>
<proteinExistence type="predicted"/>